<evidence type="ECO:0000313" key="1">
    <source>
        <dbReference type="EMBL" id="EYB85916.1"/>
    </source>
</evidence>
<keyword evidence="2" id="KW-1185">Reference proteome</keyword>
<protein>
    <submittedName>
        <fullName evidence="1">Uncharacterized protein</fullName>
    </submittedName>
</protein>
<sequence>MIELDSEPKLWFILKQYYAILIQNIVSIVIDGSSPSFAQELDSLLKEASVLRPFTQRLTSSWLLNFLPSKACCIERRR</sequence>
<proteinExistence type="predicted"/>
<dbReference type="EMBL" id="JARK01001624">
    <property type="protein sequence ID" value="EYB85916.1"/>
    <property type="molecule type" value="Genomic_DNA"/>
</dbReference>
<comment type="caution">
    <text evidence="1">The sequence shown here is derived from an EMBL/GenBank/DDBJ whole genome shotgun (WGS) entry which is preliminary data.</text>
</comment>
<accession>A0A016S612</accession>
<dbReference type="Proteomes" id="UP000024635">
    <property type="component" value="Unassembled WGS sequence"/>
</dbReference>
<name>A0A016S612_9BILA</name>
<dbReference type="AlphaFoldDB" id="A0A016S612"/>
<organism evidence="1 2">
    <name type="scientific">Ancylostoma ceylanicum</name>
    <dbReference type="NCBI Taxonomy" id="53326"/>
    <lineage>
        <taxon>Eukaryota</taxon>
        <taxon>Metazoa</taxon>
        <taxon>Ecdysozoa</taxon>
        <taxon>Nematoda</taxon>
        <taxon>Chromadorea</taxon>
        <taxon>Rhabditida</taxon>
        <taxon>Rhabditina</taxon>
        <taxon>Rhabditomorpha</taxon>
        <taxon>Strongyloidea</taxon>
        <taxon>Ancylostomatidae</taxon>
        <taxon>Ancylostomatinae</taxon>
        <taxon>Ancylostoma</taxon>
    </lineage>
</organism>
<gene>
    <name evidence="1" type="primary">Acey_s0288.g1474</name>
    <name evidence="1" type="ORF">Y032_0288g1474</name>
</gene>
<reference evidence="2" key="1">
    <citation type="journal article" date="2015" name="Nat. Genet.">
        <title>The genome and transcriptome of the zoonotic hookworm Ancylostoma ceylanicum identify infection-specific gene families.</title>
        <authorList>
            <person name="Schwarz E.M."/>
            <person name="Hu Y."/>
            <person name="Antoshechkin I."/>
            <person name="Miller M.M."/>
            <person name="Sternberg P.W."/>
            <person name="Aroian R.V."/>
        </authorList>
    </citation>
    <scope>NUCLEOTIDE SEQUENCE</scope>
    <source>
        <strain evidence="2">HY135</strain>
    </source>
</reference>
<evidence type="ECO:0000313" key="2">
    <source>
        <dbReference type="Proteomes" id="UP000024635"/>
    </source>
</evidence>